<dbReference type="InterPro" id="IPR006600">
    <property type="entry name" value="HTH_CenpB_DNA-bd_dom"/>
</dbReference>
<dbReference type="InterPro" id="IPR009057">
    <property type="entry name" value="Homeodomain-like_sf"/>
</dbReference>
<dbReference type="Gene3D" id="1.10.10.60">
    <property type="entry name" value="Homeodomain-like"/>
    <property type="match status" value="2"/>
</dbReference>
<evidence type="ECO:0000256" key="1">
    <source>
        <dbReference type="ARBA" id="ARBA00023125"/>
    </source>
</evidence>
<dbReference type="AlphaFoldDB" id="A0A8C4WZC2"/>
<dbReference type="InterPro" id="IPR004875">
    <property type="entry name" value="DDE_SF_endonuclease_dom"/>
</dbReference>
<dbReference type="SUPFAM" id="SSF46689">
    <property type="entry name" value="Homeodomain-like"/>
    <property type="match status" value="1"/>
</dbReference>
<evidence type="ECO:0000313" key="4">
    <source>
        <dbReference type="Proteomes" id="UP000694388"/>
    </source>
</evidence>
<sequence>MLGKTLTHTSIKVEILDYLKSKSMTRANVVKKYGIGLSTVSKIVKDEEPLHIKFLNNSNINRKHSRDSIHKDVNEATTAWLHQARASNAVVTDCIIKKKAALFAVSLGVEFEPSKGWLMRWKQTNNISFKKFHGEKAAADGAVAGNCIKNVLPDLLVNYVEKDIYNADETGLFIRLCPVVLQQVPVTSQLEVKFQKTLRASGGNIVLFADNATCNHLPPDVMLTNIKLQFMPPNTASLIQPQDQSMIRTMRAYYRREIVRLQVAAIDSVPQKPASEVSKTITVLKAMHMLKWALFMVMPQTIANCFKKVGFVKRSEDEERDSEHDDEEDVAEALHVQGITQQEFLSFVNIDEGAECYGEMTDQEIVDTVMQPQAKVEDDKDEEGEESVVPPPTNLQAIQALDTLTAYFDHSDNTYARKLLATRETSVCFPIQQNKHVHLNKLISPSL</sequence>
<dbReference type="PANTHER" id="PTHR19303">
    <property type="entry name" value="TRANSPOSON"/>
    <property type="match status" value="1"/>
</dbReference>
<keyword evidence="4" id="KW-1185">Reference proteome</keyword>
<dbReference type="Ensembl" id="ENSEBUT00000021906.1">
    <property type="protein sequence ID" value="ENSEBUP00000021330.1"/>
    <property type="gene ID" value="ENSEBUG00000013185.1"/>
</dbReference>
<keyword evidence="1" id="KW-0238">DNA-binding</keyword>
<dbReference type="GO" id="GO:0003677">
    <property type="term" value="F:DNA binding"/>
    <property type="evidence" value="ECO:0007669"/>
    <property type="project" value="UniProtKB-KW"/>
</dbReference>
<dbReference type="Pfam" id="PF03184">
    <property type="entry name" value="DDE_1"/>
    <property type="match status" value="1"/>
</dbReference>
<dbReference type="InterPro" id="IPR050863">
    <property type="entry name" value="CenT-Element_Derived"/>
</dbReference>
<dbReference type="PROSITE" id="PS51253">
    <property type="entry name" value="HTH_CENPB"/>
    <property type="match status" value="1"/>
</dbReference>
<dbReference type="SMART" id="SM00674">
    <property type="entry name" value="CENPB"/>
    <property type="match status" value="1"/>
</dbReference>
<name>A0A8C4WZC2_EPTBU</name>
<proteinExistence type="predicted"/>
<accession>A0A8C4WZC2</accession>
<protein>
    <recommendedName>
        <fullName evidence="2">HTH CENPB-type domain-containing protein</fullName>
    </recommendedName>
</protein>
<dbReference type="OMA" id="HICINHY"/>
<feature type="domain" description="HTH CENPB-type" evidence="2">
    <location>
        <begin position="61"/>
        <end position="131"/>
    </location>
</feature>
<dbReference type="Proteomes" id="UP000694388">
    <property type="component" value="Unplaced"/>
</dbReference>
<reference evidence="3" key="2">
    <citation type="submission" date="2025-09" db="UniProtKB">
        <authorList>
            <consortium name="Ensembl"/>
        </authorList>
    </citation>
    <scope>IDENTIFICATION</scope>
</reference>
<reference evidence="3" key="1">
    <citation type="submission" date="2025-08" db="UniProtKB">
        <authorList>
            <consortium name="Ensembl"/>
        </authorList>
    </citation>
    <scope>IDENTIFICATION</scope>
</reference>
<evidence type="ECO:0000259" key="2">
    <source>
        <dbReference type="PROSITE" id="PS51253"/>
    </source>
</evidence>
<organism evidence="3 4">
    <name type="scientific">Eptatretus burgeri</name>
    <name type="common">Inshore hagfish</name>
    <dbReference type="NCBI Taxonomy" id="7764"/>
    <lineage>
        <taxon>Eukaryota</taxon>
        <taxon>Metazoa</taxon>
        <taxon>Chordata</taxon>
        <taxon>Craniata</taxon>
        <taxon>Vertebrata</taxon>
        <taxon>Cyclostomata</taxon>
        <taxon>Myxini</taxon>
        <taxon>Myxiniformes</taxon>
        <taxon>Myxinidae</taxon>
        <taxon>Eptatretinae</taxon>
        <taxon>Eptatretus</taxon>
    </lineage>
</organism>
<evidence type="ECO:0000313" key="3">
    <source>
        <dbReference type="Ensembl" id="ENSEBUP00000021330.1"/>
    </source>
</evidence>
<dbReference type="GeneTree" id="ENSGT00940000163452"/>
<dbReference type="PANTHER" id="PTHR19303:SF73">
    <property type="entry name" value="PROTEIN PDC2"/>
    <property type="match status" value="1"/>
</dbReference>
<dbReference type="GO" id="GO:0005634">
    <property type="term" value="C:nucleus"/>
    <property type="evidence" value="ECO:0007669"/>
    <property type="project" value="TreeGrafter"/>
</dbReference>
<dbReference type="Pfam" id="PF03221">
    <property type="entry name" value="HTH_Tnp_Tc5"/>
    <property type="match status" value="1"/>
</dbReference>